<dbReference type="RefSeq" id="WP_301722955.1">
    <property type="nucleotide sequence ID" value="NZ_JAUJWV010000001.1"/>
</dbReference>
<keyword evidence="1" id="KW-0175">Coiled coil</keyword>
<dbReference type="EMBL" id="JAUJWV010000001">
    <property type="protein sequence ID" value="MDN7241191.1"/>
    <property type="molecule type" value="Genomic_DNA"/>
</dbReference>
<dbReference type="CDD" id="cd00118">
    <property type="entry name" value="LysM"/>
    <property type="match status" value="1"/>
</dbReference>
<dbReference type="InterPro" id="IPR036779">
    <property type="entry name" value="LysM_dom_sf"/>
</dbReference>
<dbReference type="Pfam" id="PF01476">
    <property type="entry name" value="LysM"/>
    <property type="match status" value="2"/>
</dbReference>
<sequence length="287" mass="32621">MFSKKAVVATLLATSLAFTGSVTSIQPAPVSAAAQTVNYQKELNTFAAHYAKIFRTLEEYNAKMEKAKTEKEAMKIYDQYFEYLDKALDNTAPVEKLNKEIQKMDENIYNSLVKIYNYELDFVYYQMGELSDDELAESLEYMLDYVDAQDALFKKAAASYKTKYKVTYSKDMLYLLDQEADVKQPQPQPQTNTYKVKKGDTLYSIAKKNKTTVKKLKELNKLKSDTIKVGQVLKLSNAVSVSTHTVKKGDTLYSIAKKAGTTVSQLKKINNLKSDRIYVGQKLKLKK</sequence>
<dbReference type="PROSITE" id="PS51782">
    <property type="entry name" value="LYSM"/>
    <property type="match status" value="2"/>
</dbReference>
<reference evidence="4 5" key="1">
    <citation type="submission" date="2023-06" db="EMBL/GenBank/DDBJ databases">
        <title>Novel species in genus Planococcus.</title>
        <authorList>
            <person name="Ning S."/>
        </authorList>
    </citation>
    <scope>NUCLEOTIDE SEQUENCE [LARGE SCALE GENOMIC DNA]</scope>
    <source>
        <strain evidence="4 5">N028</strain>
    </source>
</reference>
<dbReference type="PANTHER" id="PTHR33734:SF22">
    <property type="entry name" value="MEMBRANE-BOUND LYTIC MUREIN TRANSGLYCOSYLASE D"/>
    <property type="match status" value="1"/>
</dbReference>
<evidence type="ECO:0000313" key="5">
    <source>
        <dbReference type="Proteomes" id="UP001172055"/>
    </source>
</evidence>
<comment type="caution">
    <text evidence="4">The sequence shown here is derived from an EMBL/GenBank/DDBJ whole genome shotgun (WGS) entry which is preliminary data.</text>
</comment>
<accession>A0ABT8MZW7</accession>
<evidence type="ECO:0000259" key="3">
    <source>
        <dbReference type="PROSITE" id="PS51782"/>
    </source>
</evidence>
<evidence type="ECO:0000256" key="1">
    <source>
        <dbReference type="SAM" id="Coils"/>
    </source>
</evidence>
<dbReference type="InterPro" id="IPR018392">
    <property type="entry name" value="LysM"/>
</dbReference>
<keyword evidence="5" id="KW-1185">Reference proteome</keyword>
<dbReference type="Gene3D" id="3.10.350.10">
    <property type="entry name" value="LysM domain"/>
    <property type="match status" value="2"/>
</dbReference>
<feature type="domain" description="LysM" evidence="3">
    <location>
        <begin position="192"/>
        <end position="235"/>
    </location>
</feature>
<dbReference type="Proteomes" id="UP001172055">
    <property type="component" value="Unassembled WGS sequence"/>
</dbReference>
<feature type="chain" id="PRO_5047453307" evidence="2">
    <location>
        <begin position="20"/>
        <end position="287"/>
    </location>
</feature>
<dbReference type="SUPFAM" id="SSF54106">
    <property type="entry name" value="LysM domain"/>
    <property type="match status" value="2"/>
</dbReference>
<feature type="coiled-coil region" evidence="1">
    <location>
        <begin position="50"/>
        <end position="77"/>
    </location>
</feature>
<proteinExistence type="predicted"/>
<gene>
    <name evidence="4" type="ORF">QWY14_05280</name>
</gene>
<protein>
    <submittedName>
        <fullName evidence="4">LysM peptidoglycan-binding domain-containing protein</fullName>
    </submittedName>
</protein>
<organism evidence="4 5">
    <name type="scientific">Planococcus shixiaomingii</name>
    <dbReference type="NCBI Taxonomy" id="3058393"/>
    <lineage>
        <taxon>Bacteria</taxon>
        <taxon>Bacillati</taxon>
        <taxon>Bacillota</taxon>
        <taxon>Bacilli</taxon>
        <taxon>Bacillales</taxon>
        <taxon>Caryophanaceae</taxon>
        <taxon>Planococcus</taxon>
    </lineage>
</organism>
<feature type="signal peptide" evidence="2">
    <location>
        <begin position="1"/>
        <end position="19"/>
    </location>
</feature>
<keyword evidence="2" id="KW-0732">Signal</keyword>
<dbReference type="PANTHER" id="PTHR33734">
    <property type="entry name" value="LYSM DOMAIN-CONTAINING GPI-ANCHORED PROTEIN 2"/>
    <property type="match status" value="1"/>
</dbReference>
<name>A0ABT8MZW7_9BACL</name>
<dbReference type="SMART" id="SM00257">
    <property type="entry name" value="LysM"/>
    <property type="match status" value="2"/>
</dbReference>
<evidence type="ECO:0000256" key="2">
    <source>
        <dbReference type="SAM" id="SignalP"/>
    </source>
</evidence>
<feature type="domain" description="LysM" evidence="3">
    <location>
        <begin position="242"/>
        <end position="285"/>
    </location>
</feature>
<evidence type="ECO:0000313" key="4">
    <source>
        <dbReference type="EMBL" id="MDN7241191.1"/>
    </source>
</evidence>